<protein>
    <recommendedName>
        <fullName evidence="11">Probable alginate O-acetylase</fullName>
        <ecNumber evidence="11">2.3.1.-</ecNumber>
    </recommendedName>
</protein>
<dbReference type="OrthoDB" id="139172at2"/>
<dbReference type="PIRSF" id="PIRSF016636">
    <property type="entry name" value="AlgI_DltB"/>
    <property type="match status" value="1"/>
</dbReference>
<comment type="pathway">
    <text evidence="2 11">Glycan biosynthesis; alginate biosynthesis.</text>
</comment>
<gene>
    <name evidence="13" type="ORF">GCM10011369_27930</name>
</gene>
<comment type="subcellular location">
    <subcellularLocation>
        <location evidence="11">Cell inner membrane</location>
    </subcellularLocation>
    <subcellularLocation>
        <location evidence="1">Cell membrane</location>
        <topology evidence="1">Multi-pass membrane protein</topology>
    </subcellularLocation>
</comment>
<name>A0A8J2U7N9_9GAMM</name>
<dbReference type="InterPro" id="IPR037272">
    <property type="entry name" value="SNS_sf"/>
</dbReference>
<evidence type="ECO:0000256" key="9">
    <source>
        <dbReference type="ARBA" id="ARBA00023136"/>
    </source>
</evidence>
<keyword evidence="10 11" id="KW-0012">Acyltransferase</keyword>
<feature type="transmembrane region" description="Helical" evidence="12">
    <location>
        <begin position="6"/>
        <end position="23"/>
    </location>
</feature>
<sequence>MLFNSYEFIFFFLPLCLTLFFIVGRHNAKWAISLLVIASLGFYGWWKASYLVLIIGSMIGNFTIGRLIENALMQSQRRAKWVLAFGVSANLALLGYYKYFNFFLDQLTAVSGYDFQVGKIVLPLAISFFTFQQIAYLVDTYRKEIEEHSFLQYCLFVTFFPQLIAGPIVHHKEMLPQFAKAETFRFNSFHVSVGVTLFSVGLFKKVVLADGVAVYATPIFAAADSGQSLSGFEAWTGTLAYTLQLYFDFSGYSDMALGLARLFGIRLPENFNSPYKATNIVDFWRRWHMTLSRFLRDYLYIALGGNRKGPVRRYGNLMATMVLGGLWHGAGWNFVIWGFLHGSYLCVNHAWSSFRNSLIQSPVGRIERAFYWGLTLLAVMISWVFFRAVTLDGALDILTAMTHVQSWFSYQQSLVEAKAAVLWCSVLIVIALVAPNSLQIMKFVEQELAVSDEKGRLSRSLPWVSIASGLAAVVAVGKIGQLSEFLYFNF</sequence>
<proteinExistence type="inferred from homology"/>
<keyword evidence="14" id="KW-1185">Reference proteome</keyword>
<dbReference type="Pfam" id="PF03062">
    <property type="entry name" value="MBOAT"/>
    <property type="match status" value="1"/>
</dbReference>
<evidence type="ECO:0000313" key="13">
    <source>
        <dbReference type="EMBL" id="GGA84307.1"/>
    </source>
</evidence>
<comment type="similarity">
    <text evidence="3 11">Belongs to the membrane-bound acyltransferase family.</text>
</comment>
<dbReference type="InterPro" id="IPR051085">
    <property type="entry name" value="MB_O-acyltransferase"/>
</dbReference>
<evidence type="ECO:0000256" key="10">
    <source>
        <dbReference type="ARBA" id="ARBA00023315"/>
    </source>
</evidence>
<evidence type="ECO:0000313" key="14">
    <source>
        <dbReference type="Proteomes" id="UP000619743"/>
    </source>
</evidence>
<dbReference type="InterPro" id="IPR004299">
    <property type="entry name" value="MBOAT_fam"/>
</dbReference>
<keyword evidence="7 11" id="KW-0016">Alginate biosynthesis</keyword>
<feature type="transmembrane region" description="Helical" evidence="12">
    <location>
        <begin position="369"/>
        <end position="386"/>
    </location>
</feature>
<comment type="caution">
    <text evidence="13">The sequence shown here is derived from an EMBL/GenBank/DDBJ whole genome shotgun (WGS) entry which is preliminary data.</text>
</comment>
<dbReference type="InterPro" id="IPR024194">
    <property type="entry name" value="Ac/AlaTfrase_AlgI/DltB"/>
</dbReference>
<feature type="transmembrane region" description="Helical" evidence="12">
    <location>
        <begin position="81"/>
        <end position="100"/>
    </location>
</feature>
<organism evidence="13 14">
    <name type="scientific">Neiella marina</name>
    <dbReference type="NCBI Taxonomy" id="508461"/>
    <lineage>
        <taxon>Bacteria</taxon>
        <taxon>Pseudomonadati</taxon>
        <taxon>Pseudomonadota</taxon>
        <taxon>Gammaproteobacteria</taxon>
        <taxon>Alteromonadales</taxon>
        <taxon>Echinimonadaceae</taxon>
        <taxon>Neiella</taxon>
    </lineage>
</organism>
<dbReference type="UniPathway" id="UPA00286"/>
<evidence type="ECO:0000256" key="2">
    <source>
        <dbReference type="ARBA" id="ARBA00005182"/>
    </source>
</evidence>
<keyword evidence="11" id="KW-0997">Cell inner membrane</keyword>
<dbReference type="Proteomes" id="UP000619743">
    <property type="component" value="Unassembled WGS sequence"/>
</dbReference>
<evidence type="ECO:0000256" key="11">
    <source>
        <dbReference type="PIRNR" id="PIRNR016636"/>
    </source>
</evidence>
<dbReference type="EC" id="2.3.1.-" evidence="11"/>
<dbReference type="PIRSF" id="PIRSF500217">
    <property type="entry name" value="AlgI"/>
    <property type="match status" value="1"/>
</dbReference>
<dbReference type="InterPro" id="IPR028362">
    <property type="entry name" value="AlgI"/>
</dbReference>
<dbReference type="SUPFAM" id="SSF161070">
    <property type="entry name" value="SNF-like"/>
    <property type="match status" value="1"/>
</dbReference>
<evidence type="ECO:0000256" key="8">
    <source>
        <dbReference type="ARBA" id="ARBA00022989"/>
    </source>
</evidence>
<evidence type="ECO:0000256" key="6">
    <source>
        <dbReference type="ARBA" id="ARBA00022692"/>
    </source>
</evidence>
<feature type="transmembrane region" description="Helical" evidence="12">
    <location>
        <begin position="120"/>
        <end position="138"/>
    </location>
</feature>
<evidence type="ECO:0000256" key="12">
    <source>
        <dbReference type="SAM" id="Phobius"/>
    </source>
</evidence>
<feature type="transmembrane region" description="Helical" evidence="12">
    <location>
        <begin position="150"/>
        <end position="169"/>
    </location>
</feature>
<feature type="transmembrane region" description="Helical" evidence="12">
    <location>
        <begin position="30"/>
        <end position="46"/>
    </location>
</feature>
<dbReference type="EMBL" id="BMDX01000016">
    <property type="protein sequence ID" value="GGA84307.1"/>
    <property type="molecule type" value="Genomic_DNA"/>
</dbReference>
<keyword evidence="5 11" id="KW-0808">Transferase</keyword>
<dbReference type="GO" id="GO:0016746">
    <property type="term" value="F:acyltransferase activity"/>
    <property type="evidence" value="ECO:0007669"/>
    <property type="project" value="UniProtKB-KW"/>
</dbReference>
<keyword evidence="9 11" id="KW-0472">Membrane</keyword>
<keyword evidence="8 12" id="KW-1133">Transmembrane helix</keyword>
<dbReference type="PANTHER" id="PTHR13285:SF23">
    <property type="entry name" value="TEICHOIC ACID D-ALANYLTRANSFERASE"/>
    <property type="match status" value="1"/>
</dbReference>
<feature type="transmembrane region" description="Helical" evidence="12">
    <location>
        <begin position="420"/>
        <end position="440"/>
    </location>
</feature>
<accession>A0A8J2U7N9</accession>
<dbReference type="PANTHER" id="PTHR13285">
    <property type="entry name" value="ACYLTRANSFERASE"/>
    <property type="match status" value="1"/>
</dbReference>
<keyword evidence="6 11" id="KW-0812">Transmembrane</keyword>
<evidence type="ECO:0000256" key="5">
    <source>
        <dbReference type="ARBA" id="ARBA00022679"/>
    </source>
</evidence>
<evidence type="ECO:0000256" key="1">
    <source>
        <dbReference type="ARBA" id="ARBA00004651"/>
    </source>
</evidence>
<dbReference type="AlphaFoldDB" id="A0A8J2U7N9"/>
<evidence type="ECO:0000256" key="7">
    <source>
        <dbReference type="ARBA" id="ARBA00022841"/>
    </source>
</evidence>
<keyword evidence="4 11" id="KW-1003">Cell membrane</keyword>
<dbReference type="GO" id="GO:0005886">
    <property type="term" value="C:plasma membrane"/>
    <property type="evidence" value="ECO:0007669"/>
    <property type="project" value="UniProtKB-SubCell"/>
</dbReference>
<dbReference type="RefSeq" id="WP_087506700.1">
    <property type="nucleotide sequence ID" value="NZ_BMDX01000016.1"/>
</dbReference>
<evidence type="ECO:0000256" key="3">
    <source>
        <dbReference type="ARBA" id="ARBA00010323"/>
    </source>
</evidence>
<dbReference type="GO" id="GO:0042121">
    <property type="term" value="P:alginic acid biosynthetic process"/>
    <property type="evidence" value="ECO:0007669"/>
    <property type="project" value="UniProtKB-UniRule"/>
</dbReference>
<reference evidence="14" key="1">
    <citation type="journal article" date="2019" name="Int. J. Syst. Evol. Microbiol.">
        <title>The Global Catalogue of Microorganisms (GCM) 10K type strain sequencing project: providing services to taxonomists for standard genome sequencing and annotation.</title>
        <authorList>
            <consortium name="The Broad Institute Genomics Platform"/>
            <consortium name="The Broad Institute Genome Sequencing Center for Infectious Disease"/>
            <person name="Wu L."/>
            <person name="Ma J."/>
        </authorList>
    </citation>
    <scope>NUCLEOTIDE SEQUENCE [LARGE SCALE GENOMIC DNA]</scope>
    <source>
        <strain evidence="14">CGMCC 1.10130</strain>
    </source>
</reference>
<evidence type="ECO:0000256" key="4">
    <source>
        <dbReference type="ARBA" id="ARBA00022475"/>
    </source>
</evidence>
<feature type="transmembrane region" description="Helical" evidence="12">
    <location>
        <begin position="461"/>
        <end position="480"/>
    </location>
</feature>